<dbReference type="FunFam" id="3.40.50.300:FF:000006">
    <property type="entry name" value="DNA-binding transcriptional regulator NtrC"/>
    <property type="match status" value="1"/>
</dbReference>
<dbReference type="HOGENOM" id="CLU_000445_8_1_9"/>
<dbReference type="InterPro" id="IPR058031">
    <property type="entry name" value="AAA_lid_NorR"/>
</dbReference>
<gene>
    <name evidence="7" type="ordered locus">Desca_2500</name>
</gene>
<keyword evidence="1" id="KW-0547">Nucleotide-binding</keyword>
<proteinExistence type="predicted"/>
<dbReference type="GO" id="GO:0006355">
    <property type="term" value="P:regulation of DNA-templated transcription"/>
    <property type="evidence" value="ECO:0007669"/>
    <property type="project" value="InterPro"/>
</dbReference>
<keyword evidence="2" id="KW-0067">ATP-binding</keyword>
<dbReference type="STRING" id="868595.Desca_2500"/>
<dbReference type="InterPro" id="IPR027417">
    <property type="entry name" value="P-loop_NTPase"/>
</dbReference>
<dbReference type="Proteomes" id="UP000009226">
    <property type="component" value="Chromosome"/>
</dbReference>
<sequence length="572" mass="64398">MINRTSIAGTVNHLLKLLPGHITVWHRGAILYATEPNPSNSLNHWPIVQAAREQHEAILISAPRQHQLCQECPRCSDCSLALELFIPFRLNQQMSGGICYQFTATAANLLQTNLNAWLEHLKDYTRHIELLIEDATKRHRELLKTQQLTYLLNLVPEGVVLLDEHANITAYNEMANLHELTSLLQPLKHHNPASELPATLSLPNSAGEIQLKGKSFYYNKRFIGALYHTQKSAPLLKEKAKPSKQTIMPSIIGNNPAIQKILDMIKQVARSDSTILLRGESGTGKELFAQAIHELSPRAHKPFVAINCAAIPEHLLESELFGYEEGSFTGAKKGGKPGKIELANHGTLFLDEVGDMPLALQAKLLRVIQEKSIERVGGSHPIPINVRLVAATHRNLEEMIGQGTFREDLFFRLSVIPIFIPPLRQRPEDIELLLNYFLRKYCISLRKPFKIFSYGSLQRLMSYSWPGNIRELENMVEYLVNIHAQDVINAEDLPLNISRSSPAEEAPPTMRTMPLAAKPGHGSRSQRSRDELIELLNRYGWDTAGKRETAAALGISLATLYRRLHKYKIKES</sequence>
<feature type="region of interest" description="Disordered" evidence="5">
    <location>
        <begin position="500"/>
        <end position="528"/>
    </location>
</feature>
<name>F6B4V4_DESCC</name>
<reference evidence="7 8" key="1">
    <citation type="submission" date="2011-05" db="EMBL/GenBank/DDBJ databases">
        <title>Complete sequence of Desulfotomaculum carboxydivorans CO-1-SRB.</title>
        <authorList>
            <consortium name="US DOE Joint Genome Institute"/>
            <person name="Lucas S."/>
            <person name="Han J."/>
            <person name="Lapidus A."/>
            <person name="Cheng J.-F."/>
            <person name="Goodwin L."/>
            <person name="Pitluck S."/>
            <person name="Peters L."/>
            <person name="Mikhailova N."/>
            <person name="Lu M."/>
            <person name="Han C."/>
            <person name="Tapia R."/>
            <person name="Land M."/>
            <person name="Hauser L."/>
            <person name="Kyrpides N."/>
            <person name="Ivanova N."/>
            <person name="Pagani I."/>
            <person name="Stams A."/>
            <person name="Plugge C."/>
            <person name="Muyzer G."/>
            <person name="Kuever J."/>
            <person name="Parshina S."/>
            <person name="Ivanova A."/>
            <person name="Nazina T."/>
            <person name="Woyke T."/>
        </authorList>
    </citation>
    <scope>NUCLEOTIDE SEQUENCE [LARGE SCALE GENOMIC DNA]</scope>
    <source>
        <strain evidence="8">DSM 14880 / VKM B-2319 / CO-1-SRB</strain>
    </source>
</reference>
<dbReference type="InterPro" id="IPR025944">
    <property type="entry name" value="Sigma_54_int_dom_CS"/>
</dbReference>
<dbReference type="SUPFAM" id="SSF46689">
    <property type="entry name" value="Homeodomain-like"/>
    <property type="match status" value="1"/>
</dbReference>
<dbReference type="AlphaFoldDB" id="F6B4V4"/>
<dbReference type="RefSeq" id="WP_013810769.1">
    <property type="nucleotide sequence ID" value="NC_015565.1"/>
</dbReference>
<evidence type="ECO:0000259" key="6">
    <source>
        <dbReference type="PROSITE" id="PS50045"/>
    </source>
</evidence>
<evidence type="ECO:0000256" key="3">
    <source>
        <dbReference type="ARBA" id="ARBA00023015"/>
    </source>
</evidence>
<accession>F6B4V4</accession>
<dbReference type="PANTHER" id="PTHR32071:SF57">
    <property type="entry name" value="C4-DICARBOXYLATE TRANSPORT TRANSCRIPTIONAL REGULATORY PROTEIN DCTD"/>
    <property type="match status" value="1"/>
</dbReference>
<dbReference type="EMBL" id="CP002736">
    <property type="protein sequence ID" value="AEF95326.1"/>
    <property type="molecule type" value="Genomic_DNA"/>
</dbReference>
<dbReference type="PROSITE" id="PS00675">
    <property type="entry name" value="SIGMA54_INTERACT_1"/>
    <property type="match status" value="1"/>
</dbReference>
<dbReference type="Gene3D" id="1.10.8.60">
    <property type="match status" value="1"/>
</dbReference>
<dbReference type="Pfam" id="PF25601">
    <property type="entry name" value="AAA_lid_14"/>
    <property type="match status" value="1"/>
</dbReference>
<dbReference type="PROSITE" id="PS50045">
    <property type="entry name" value="SIGMA54_INTERACT_4"/>
    <property type="match status" value="1"/>
</dbReference>
<dbReference type="KEGG" id="dca:Desca_2500"/>
<dbReference type="SUPFAM" id="SSF52540">
    <property type="entry name" value="P-loop containing nucleoside triphosphate hydrolases"/>
    <property type="match status" value="1"/>
</dbReference>
<evidence type="ECO:0000256" key="4">
    <source>
        <dbReference type="ARBA" id="ARBA00023163"/>
    </source>
</evidence>
<evidence type="ECO:0000256" key="2">
    <source>
        <dbReference type="ARBA" id="ARBA00022840"/>
    </source>
</evidence>
<dbReference type="InterPro" id="IPR002078">
    <property type="entry name" value="Sigma_54_int"/>
</dbReference>
<dbReference type="Gene3D" id="3.40.50.300">
    <property type="entry name" value="P-loop containing nucleotide triphosphate hydrolases"/>
    <property type="match status" value="1"/>
</dbReference>
<dbReference type="CDD" id="cd00009">
    <property type="entry name" value="AAA"/>
    <property type="match status" value="1"/>
</dbReference>
<dbReference type="Pfam" id="PF00158">
    <property type="entry name" value="Sigma54_activat"/>
    <property type="match status" value="1"/>
</dbReference>
<dbReference type="InterPro" id="IPR025662">
    <property type="entry name" value="Sigma_54_int_dom_ATP-bd_1"/>
</dbReference>
<dbReference type="SMART" id="SM00382">
    <property type="entry name" value="AAA"/>
    <property type="match status" value="1"/>
</dbReference>
<keyword evidence="4" id="KW-0804">Transcription</keyword>
<evidence type="ECO:0000256" key="5">
    <source>
        <dbReference type="SAM" id="MobiDB-lite"/>
    </source>
</evidence>
<dbReference type="PANTHER" id="PTHR32071">
    <property type="entry name" value="TRANSCRIPTIONAL REGULATORY PROTEIN"/>
    <property type="match status" value="1"/>
</dbReference>
<feature type="domain" description="Sigma-54 factor interaction" evidence="6">
    <location>
        <begin position="251"/>
        <end position="481"/>
    </location>
</feature>
<evidence type="ECO:0000256" key="1">
    <source>
        <dbReference type="ARBA" id="ARBA00022741"/>
    </source>
</evidence>
<dbReference type="eggNOG" id="COG3829">
    <property type="taxonomic scope" value="Bacteria"/>
</dbReference>
<evidence type="ECO:0000313" key="8">
    <source>
        <dbReference type="Proteomes" id="UP000009226"/>
    </source>
</evidence>
<organism evidence="7 8">
    <name type="scientific">Desulfotomaculum nigrificans (strain DSM 14880 / VKM B-2319 / CO-1-SRB)</name>
    <name type="common">Desulfotomaculum carboxydivorans</name>
    <dbReference type="NCBI Taxonomy" id="868595"/>
    <lineage>
        <taxon>Bacteria</taxon>
        <taxon>Bacillati</taxon>
        <taxon>Bacillota</taxon>
        <taxon>Clostridia</taxon>
        <taxon>Eubacteriales</taxon>
        <taxon>Desulfotomaculaceae</taxon>
        <taxon>Desulfotomaculum</taxon>
    </lineage>
</organism>
<evidence type="ECO:0000313" key="7">
    <source>
        <dbReference type="EMBL" id="AEF95326.1"/>
    </source>
</evidence>
<dbReference type="PROSITE" id="PS00688">
    <property type="entry name" value="SIGMA54_INTERACT_3"/>
    <property type="match status" value="1"/>
</dbReference>
<dbReference type="InterPro" id="IPR003593">
    <property type="entry name" value="AAA+_ATPase"/>
</dbReference>
<protein>
    <submittedName>
        <fullName evidence="7">Sigma54 specific transcriptional regulator, Fis family</fullName>
    </submittedName>
</protein>
<dbReference type="Gene3D" id="1.10.10.60">
    <property type="entry name" value="Homeodomain-like"/>
    <property type="match status" value="1"/>
</dbReference>
<keyword evidence="8" id="KW-1185">Reference proteome</keyword>
<dbReference type="GO" id="GO:0005524">
    <property type="term" value="F:ATP binding"/>
    <property type="evidence" value="ECO:0007669"/>
    <property type="project" value="UniProtKB-KW"/>
</dbReference>
<dbReference type="InterPro" id="IPR009057">
    <property type="entry name" value="Homeodomain-like_sf"/>
</dbReference>
<keyword evidence="3" id="KW-0805">Transcription regulation</keyword>